<reference evidence="2" key="1">
    <citation type="submission" date="2020-07" db="EMBL/GenBank/DDBJ databases">
        <title>Clarias magur genome sequencing, assembly and annotation.</title>
        <authorList>
            <person name="Kushwaha B."/>
            <person name="Kumar R."/>
            <person name="Das P."/>
            <person name="Joshi C.G."/>
            <person name="Kumar D."/>
            <person name="Nagpure N.S."/>
            <person name="Pandey M."/>
            <person name="Agarwal S."/>
            <person name="Srivastava S."/>
            <person name="Singh M."/>
            <person name="Sahoo L."/>
            <person name="Jayasankar P."/>
            <person name="Meher P.K."/>
            <person name="Koringa P.G."/>
            <person name="Iquebal M.A."/>
            <person name="Das S.P."/>
            <person name="Bit A."/>
            <person name="Patnaik S."/>
            <person name="Patel N."/>
            <person name="Shah T.M."/>
            <person name="Hinsu A."/>
            <person name="Jena J.K."/>
        </authorList>
    </citation>
    <scope>NUCLEOTIDE SEQUENCE</scope>
    <source>
        <strain evidence="2">CIFAMagur01</strain>
        <tissue evidence="2">Testis</tissue>
    </source>
</reference>
<protein>
    <submittedName>
        <fullName evidence="2">Immediate early response 2 protein-like</fullName>
    </submittedName>
</protein>
<organism evidence="2 3">
    <name type="scientific">Clarias magur</name>
    <name type="common">Asian catfish</name>
    <name type="synonym">Macropteronotus magur</name>
    <dbReference type="NCBI Taxonomy" id="1594786"/>
    <lineage>
        <taxon>Eukaryota</taxon>
        <taxon>Metazoa</taxon>
        <taxon>Chordata</taxon>
        <taxon>Craniata</taxon>
        <taxon>Vertebrata</taxon>
        <taxon>Euteleostomi</taxon>
        <taxon>Actinopterygii</taxon>
        <taxon>Neopterygii</taxon>
        <taxon>Teleostei</taxon>
        <taxon>Ostariophysi</taxon>
        <taxon>Siluriformes</taxon>
        <taxon>Clariidae</taxon>
        <taxon>Clarias</taxon>
    </lineage>
</organism>
<proteinExistence type="predicted"/>
<gene>
    <name evidence="2" type="primary">ier2</name>
    <name evidence="2" type="ORF">DAT39_023106</name>
</gene>
<evidence type="ECO:0000256" key="1">
    <source>
        <dbReference type="SAM" id="MobiDB-lite"/>
    </source>
</evidence>
<feature type="compositionally biased region" description="Basic and acidic residues" evidence="1">
    <location>
        <begin position="11"/>
        <end position="20"/>
    </location>
</feature>
<sequence length="91" mass="10046">MDTAEAPEQQSGDRTEDKENCSGPGPRAQSRKRRGRSAAEPDFLPCKKARLEPAELRRVLQDATALRNTGGCARDTEHLSTAHIPRTIVTY</sequence>
<keyword evidence="3" id="KW-1185">Reference proteome</keyword>
<dbReference type="Proteomes" id="UP000727407">
    <property type="component" value="Unassembled WGS sequence"/>
</dbReference>
<name>A0A8J4T1E2_CLAMG</name>
<evidence type="ECO:0000313" key="2">
    <source>
        <dbReference type="EMBL" id="KAF5881812.1"/>
    </source>
</evidence>
<feature type="region of interest" description="Disordered" evidence="1">
    <location>
        <begin position="1"/>
        <end position="46"/>
    </location>
</feature>
<evidence type="ECO:0000313" key="3">
    <source>
        <dbReference type="Proteomes" id="UP000727407"/>
    </source>
</evidence>
<dbReference type="OrthoDB" id="6358394at2759"/>
<comment type="caution">
    <text evidence="2">The sequence shown here is derived from an EMBL/GenBank/DDBJ whole genome shotgun (WGS) entry which is preliminary data.</text>
</comment>
<dbReference type="EMBL" id="QNUK01001427">
    <property type="protein sequence ID" value="KAF5881812.1"/>
    <property type="molecule type" value="Genomic_DNA"/>
</dbReference>
<dbReference type="AlphaFoldDB" id="A0A8J4T1E2"/>
<accession>A0A8J4T1E2</accession>